<reference evidence="2 3" key="1">
    <citation type="submission" date="2019-11" db="EMBL/GenBank/DDBJ databases">
        <title>Pedobacter sp. HMF7647 Genome sequencing and assembly.</title>
        <authorList>
            <person name="Kang H."/>
            <person name="Kim H."/>
            <person name="Joh K."/>
        </authorList>
    </citation>
    <scope>NUCLEOTIDE SEQUENCE [LARGE SCALE GENOMIC DNA]</scope>
    <source>
        <strain evidence="2 3">HMF7647</strain>
    </source>
</reference>
<dbReference type="Pfam" id="PF06983">
    <property type="entry name" value="3-dmu-9_3-mt"/>
    <property type="match status" value="1"/>
</dbReference>
<accession>A0A7K1Y9C0</accession>
<comment type="caution">
    <text evidence="2">The sequence shown here is derived from an EMBL/GenBank/DDBJ whole genome shotgun (WGS) entry which is preliminary data.</text>
</comment>
<dbReference type="RefSeq" id="WP_160844369.1">
    <property type="nucleotide sequence ID" value="NZ_WVHT01000004.1"/>
</dbReference>
<evidence type="ECO:0000313" key="3">
    <source>
        <dbReference type="Proteomes" id="UP000466586"/>
    </source>
</evidence>
<dbReference type="Proteomes" id="UP000466586">
    <property type="component" value="Unassembled WGS sequence"/>
</dbReference>
<organism evidence="2 3">
    <name type="scientific">Hufsiella arboris</name>
    <dbReference type="NCBI Taxonomy" id="2695275"/>
    <lineage>
        <taxon>Bacteria</taxon>
        <taxon>Pseudomonadati</taxon>
        <taxon>Bacteroidota</taxon>
        <taxon>Sphingobacteriia</taxon>
        <taxon>Sphingobacteriales</taxon>
        <taxon>Sphingobacteriaceae</taxon>
        <taxon>Hufsiella</taxon>
    </lineage>
</organism>
<gene>
    <name evidence="2" type="ORF">GS399_09395</name>
</gene>
<dbReference type="PIRSF" id="PIRSF021700">
    <property type="entry name" value="3_dmu_93_MTrfase"/>
    <property type="match status" value="1"/>
</dbReference>
<dbReference type="InterPro" id="IPR029068">
    <property type="entry name" value="Glyas_Bleomycin-R_OHBP_Dase"/>
</dbReference>
<dbReference type="Gene3D" id="3.10.180.10">
    <property type="entry name" value="2,3-Dihydroxybiphenyl 1,2-Dioxygenase, domain 1"/>
    <property type="match status" value="1"/>
</dbReference>
<feature type="domain" description="PhnB-like" evidence="1">
    <location>
        <begin position="5"/>
        <end position="106"/>
    </location>
</feature>
<protein>
    <submittedName>
        <fullName evidence="2">VOC family protein</fullName>
    </submittedName>
</protein>
<dbReference type="PANTHER" id="PTHR33990:SF2">
    <property type="entry name" value="PHNB-LIKE DOMAIN-CONTAINING PROTEIN"/>
    <property type="match status" value="1"/>
</dbReference>
<keyword evidence="3" id="KW-1185">Reference proteome</keyword>
<dbReference type="InterPro" id="IPR009725">
    <property type="entry name" value="3_dmu_93_MTrfase"/>
</dbReference>
<dbReference type="PANTHER" id="PTHR33990">
    <property type="entry name" value="PROTEIN YJDN-RELATED"/>
    <property type="match status" value="1"/>
</dbReference>
<dbReference type="EMBL" id="WVHT01000004">
    <property type="protein sequence ID" value="MXV51182.1"/>
    <property type="molecule type" value="Genomic_DNA"/>
</dbReference>
<dbReference type="InterPro" id="IPR028973">
    <property type="entry name" value="PhnB-like"/>
</dbReference>
<proteinExistence type="predicted"/>
<evidence type="ECO:0000313" key="2">
    <source>
        <dbReference type="EMBL" id="MXV51182.1"/>
    </source>
</evidence>
<dbReference type="SUPFAM" id="SSF54593">
    <property type="entry name" value="Glyoxalase/Bleomycin resistance protein/Dihydroxybiphenyl dioxygenase"/>
    <property type="match status" value="1"/>
</dbReference>
<dbReference type="CDD" id="cd06588">
    <property type="entry name" value="PhnB_like"/>
    <property type="match status" value="1"/>
</dbReference>
<sequence length="141" mass="15853">MKSPIYPSLWFDGNAKEAAEFYCSVFKGGKVTFESPMVVFWEVNGTKFMGLNGGPNFKFNEAVSFVVESETQEEIDFLWESLTANGGQESMCGWLKDKFGLSWQIVPTVIGELMSDPERAPRVMAAIMDMKKLDMQKLIDA</sequence>
<dbReference type="AlphaFoldDB" id="A0A7K1Y9C0"/>
<name>A0A7K1Y9C0_9SPHI</name>
<evidence type="ECO:0000259" key="1">
    <source>
        <dbReference type="Pfam" id="PF06983"/>
    </source>
</evidence>